<dbReference type="Gene3D" id="1.25.40.10">
    <property type="entry name" value="Tetratricopeptide repeat domain"/>
    <property type="match status" value="1"/>
</dbReference>
<dbReference type="Proteomes" id="UP000247702">
    <property type="component" value="Unassembled WGS sequence"/>
</dbReference>
<evidence type="ECO:0008006" key="3">
    <source>
        <dbReference type="Google" id="ProtNLM"/>
    </source>
</evidence>
<reference evidence="1 2" key="1">
    <citation type="submission" date="2017-11" db="EMBL/GenBank/DDBJ databases">
        <title>The genome of Rhizophagus clarus HR1 reveals common genetic basis of auxotrophy among arbuscular mycorrhizal fungi.</title>
        <authorList>
            <person name="Kobayashi Y."/>
        </authorList>
    </citation>
    <scope>NUCLEOTIDE SEQUENCE [LARGE SCALE GENOMIC DNA]</scope>
    <source>
        <strain evidence="1 2">HR1</strain>
    </source>
</reference>
<name>A0A2Z6R314_9GLOM</name>
<dbReference type="InterPro" id="IPR011990">
    <property type="entry name" value="TPR-like_helical_dom_sf"/>
</dbReference>
<gene>
    <name evidence="1" type="ORF">RclHR1_13600001</name>
</gene>
<comment type="caution">
    <text evidence="1">The sequence shown here is derived from an EMBL/GenBank/DDBJ whole genome shotgun (WGS) entry which is preliminary data.</text>
</comment>
<protein>
    <recommendedName>
        <fullName evidence="3">Tetratricopeptide repeat protein</fullName>
    </recommendedName>
</protein>
<accession>A0A2Z6R314</accession>
<proteinExistence type="predicted"/>
<dbReference type="STRING" id="94130.A0A2Z6R314"/>
<dbReference type="SUPFAM" id="SSF48452">
    <property type="entry name" value="TPR-like"/>
    <property type="match status" value="1"/>
</dbReference>
<keyword evidence="2" id="KW-1185">Reference proteome</keyword>
<dbReference type="AlphaFoldDB" id="A0A2Z6R314"/>
<evidence type="ECO:0000313" key="2">
    <source>
        <dbReference type="Proteomes" id="UP000247702"/>
    </source>
</evidence>
<organism evidence="1 2">
    <name type="scientific">Rhizophagus clarus</name>
    <dbReference type="NCBI Taxonomy" id="94130"/>
    <lineage>
        <taxon>Eukaryota</taxon>
        <taxon>Fungi</taxon>
        <taxon>Fungi incertae sedis</taxon>
        <taxon>Mucoromycota</taxon>
        <taxon>Glomeromycotina</taxon>
        <taxon>Glomeromycetes</taxon>
        <taxon>Glomerales</taxon>
        <taxon>Glomeraceae</taxon>
        <taxon>Rhizophagus</taxon>
    </lineage>
</organism>
<feature type="non-terminal residue" evidence="1">
    <location>
        <position position="1"/>
    </location>
</feature>
<evidence type="ECO:0000313" key="1">
    <source>
        <dbReference type="EMBL" id="GBB87166.1"/>
    </source>
</evidence>
<dbReference type="EMBL" id="BEXD01000403">
    <property type="protein sequence ID" value="GBB87166.1"/>
    <property type="molecule type" value="Genomic_DNA"/>
</dbReference>
<sequence>SLELGVEEYVSTCSVCSKELRYDVADVEKKLSMALELYDKGNKLRDKDERQAITFFEQAFNIQHELLYEANYNMIRTRKSLIEIYCNLRDWKKALNHSLKLIESYRILYGKSHPLLSIQLYSTARIYLSFDYNDIQVKELEKIEELLREALKSLEISHGFQHPITKMVEMNLWDVEGELRSKKGK</sequence>